<evidence type="ECO:0000256" key="1">
    <source>
        <dbReference type="SAM" id="MobiDB-lite"/>
    </source>
</evidence>
<accession>A0AAD4DJ44</accession>
<evidence type="ECO:0000313" key="3">
    <source>
        <dbReference type="Proteomes" id="UP001194580"/>
    </source>
</evidence>
<feature type="compositionally biased region" description="Polar residues" evidence="1">
    <location>
        <begin position="159"/>
        <end position="170"/>
    </location>
</feature>
<protein>
    <submittedName>
        <fullName evidence="2">Uncharacterized protein</fullName>
    </submittedName>
</protein>
<organism evidence="2 3">
    <name type="scientific">Linnemannia exigua</name>
    <dbReference type="NCBI Taxonomy" id="604196"/>
    <lineage>
        <taxon>Eukaryota</taxon>
        <taxon>Fungi</taxon>
        <taxon>Fungi incertae sedis</taxon>
        <taxon>Mucoromycota</taxon>
        <taxon>Mortierellomycotina</taxon>
        <taxon>Mortierellomycetes</taxon>
        <taxon>Mortierellales</taxon>
        <taxon>Mortierellaceae</taxon>
        <taxon>Linnemannia</taxon>
    </lineage>
</organism>
<comment type="caution">
    <text evidence="2">The sequence shown here is derived from an EMBL/GenBank/DDBJ whole genome shotgun (WGS) entry which is preliminary data.</text>
</comment>
<sequence length="262" mass="26507">MTNTGYSLGGTDRRASLLQYSPSEASMSSGPNSPMTMTGHYSWGSAYDGVIVASSPTSTMGFSMYSTSPDFGTGSATSPVVGMGVGSSSGGSIVSRRHSSFCGSGGSAAAGGTMELSLPPPYAFPSVAEDGEEDYAIPPPSPLPLQNDRDPTLIAAASLTTTKETQSVHSSKGKNRRDDDDVLMADATTIIQNVGPSSFSSSSASSSSQPTVPVAVVVGGPSTVMPSFGLPSPEYEIQESPLNAALKATHEGQGEGSSGGRS</sequence>
<dbReference type="AlphaFoldDB" id="A0AAD4DJ44"/>
<feature type="region of interest" description="Disordered" evidence="1">
    <location>
        <begin position="241"/>
        <end position="262"/>
    </location>
</feature>
<proteinExistence type="predicted"/>
<reference evidence="2" key="1">
    <citation type="journal article" date="2020" name="Fungal Divers.">
        <title>Resolving the Mortierellaceae phylogeny through synthesis of multi-gene phylogenetics and phylogenomics.</title>
        <authorList>
            <person name="Vandepol N."/>
            <person name="Liber J."/>
            <person name="Desiro A."/>
            <person name="Na H."/>
            <person name="Kennedy M."/>
            <person name="Barry K."/>
            <person name="Grigoriev I.V."/>
            <person name="Miller A.N."/>
            <person name="O'Donnell K."/>
            <person name="Stajich J.E."/>
            <person name="Bonito G."/>
        </authorList>
    </citation>
    <scope>NUCLEOTIDE SEQUENCE</scope>
    <source>
        <strain evidence="2">NRRL 28262</strain>
    </source>
</reference>
<feature type="region of interest" description="Disordered" evidence="1">
    <location>
        <begin position="194"/>
        <end position="213"/>
    </location>
</feature>
<dbReference type="Proteomes" id="UP001194580">
    <property type="component" value="Unassembled WGS sequence"/>
</dbReference>
<gene>
    <name evidence="2" type="ORF">BGZ95_001167</name>
</gene>
<dbReference type="EMBL" id="JAAAIL010000123">
    <property type="protein sequence ID" value="KAG0279464.1"/>
    <property type="molecule type" value="Genomic_DNA"/>
</dbReference>
<keyword evidence="3" id="KW-1185">Reference proteome</keyword>
<name>A0AAD4DJ44_9FUNG</name>
<feature type="region of interest" description="Disordered" evidence="1">
    <location>
        <begin position="159"/>
        <end position="181"/>
    </location>
</feature>
<evidence type="ECO:0000313" key="2">
    <source>
        <dbReference type="EMBL" id="KAG0279464.1"/>
    </source>
</evidence>